<dbReference type="RefSeq" id="WP_129003646.1">
    <property type="nucleotide sequence ID" value="NZ_SDHZ01000002.1"/>
</dbReference>
<evidence type="ECO:0000313" key="5">
    <source>
        <dbReference type="Proteomes" id="UP000290545"/>
    </source>
</evidence>
<proteinExistence type="predicted"/>
<dbReference type="InterPro" id="IPR032280">
    <property type="entry name" value="DUF4985"/>
</dbReference>
<dbReference type="Pfam" id="PF02638">
    <property type="entry name" value="GHL10"/>
    <property type="match status" value="1"/>
</dbReference>
<feature type="domain" description="DUF4985" evidence="3">
    <location>
        <begin position="344"/>
        <end position="450"/>
    </location>
</feature>
<gene>
    <name evidence="4" type="ORF">ESB13_12180</name>
</gene>
<dbReference type="InterPro" id="IPR003790">
    <property type="entry name" value="GHL10"/>
</dbReference>
<sequence length="470" mass="52326">MKQYGFLKILICGGLLCLGAACKKSSSNPGTGGGGSGEPVNTDTVRKRNVMVWVDCKSNVFGSYGRLNDTAKMKLMLDTMKTVGITGLVLDVKGSAGYTMFPSAYATQFTSLNGKSLQAGVDYVGFMIKESKKRGFKVYVSTVTFVEGDASVPMGKLYDDPAFRNSYESIVCDASGKRVPITSTGRNGFVNPAQPAVQERALNIVKEVVSKYDIDGILLDYCRYADIYADFSDYSKTKFIEFLKEKYTDNAAAAMSFPSDIVSSWKNSSGTILPEATGKYYKKWLLYRSTVIYDFFKRARAAVKAIKPNVDFGVYVGAWYGSYYQVGVNWASQDYDPFNDQTIRFDWAYPEYNKTGYLEQLDVLMTGNYFTQVLLSENSATANLTYHWWSIEGSLNGIKYITKNKVPLYGSIDMGNLQWSSKAEITRAIKYILNNSSGGVMLFDLIHMYTPQANYLKQTLWDAVAEGTKP</sequence>
<organism evidence="4 5">
    <name type="scientific">Filimonas effusa</name>
    <dbReference type="NCBI Taxonomy" id="2508721"/>
    <lineage>
        <taxon>Bacteria</taxon>
        <taxon>Pseudomonadati</taxon>
        <taxon>Bacteroidota</taxon>
        <taxon>Chitinophagia</taxon>
        <taxon>Chitinophagales</taxon>
        <taxon>Chitinophagaceae</taxon>
        <taxon>Filimonas</taxon>
    </lineage>
</organism>
<dbReference type="SUPFAM" id="SSF51445">
    <property type="entry name" value="(Trans)glycosidases"/>
    <property type="match status" value="1"/>
</dbReference>
<dbReference type="InterPro" id="IPR017853">
    <property type="entry name" value="GH"/>
</dbReference>
<dbReference type="InterPro" id="IPR052177">
    <property type="entry name" value="Divisome_Glycosyl_Hydrolase"/>
</dbReference>
<evidence type="ECO:0000259" key="2">
    <source>
        <dbReference type="Pfam" id="PF02638"/>
    </source>
</evidence>
<evidence type="ECO:0008006" key="6">
    <source>
        <dbReference type="Google" id="ProtNLM"/>
    </source>
</evidence>
<keyword evidence="1" id="KW-0732">Signal</keyword>
<accession>A0A4Q1D4Y0</accession>
<comment type="caution">
    <text evidence="4">The sequence shown here is derived from an EMBL/GenBank/DDBJ whole genome shotgun (WGS) entry which is preliminary data.</text>
</comment>
<dbReference type="Gene3D" id="3.20.20.80">
    <property type="entry name" value="Glycosidases"/>
    <property type="match status" value="1"/>
</dbReference>
<feature type="domain" description="Glycosyl hydrolase-like 10" evidence="2">
    <location>
        <begin position="63"/>
        <end position="330"/>
    </location>
</feature>
<protein>
    <recommendedName>
        <fullName evidence="6">S-layer protein</fullName>
    </recommendedName>
</protein>
<evidence type="ECO:0000259" key="3">
    <source>
        <dbReference type="Pfam" id="PF16373"/>
    </source>
</evidence>
<dbReference type="PROSITE" id="PS51257">
    <property type="entry name" value="PROKAR_LIPOPROTEIN"/>
    <property type="match status" value="1"/>
</dbReference>
<evidence type="ECO:0000256" key="1">
    <source>
        <dbReference type="ARBA" id="ARBA00022729"/>
    </source>
</evidence>
<evidence type="ECO:0000313" key="4">
    <source>
        <dbReference type="EMBL" id="RXK82883.1"/>
    </source>
</evidence>
<dbReference type="PANTHER" id="PTHR43405">
    <property type="entry name" value="GLYCOSYL HYDROLASE DIGH"/>
    <property type="match status" value="1"/>
</dbReference>
<dbReference type="AlphaFoldDB" id="A0A4Q1D4Y0"/>
<name>A0A4Q1D4Y0_9BACT</name>
<dbReference type="Pfam" id="PF16373">
    <property type="entry name" value="DUF4985"/>
    <property type="match status" value="1"/>
</dbReference>
<reference evidence="4 5" key="1">
    <citation type="submission" date="2019-01" db="EMBL/GenBank/DDBJ databases">
        <title>Filimonas sp. strain TTM-71.</title>
        <authorList>
            <person name="Chen W.-M."/>
        </authorList>
    </citation>
    <scope>NUCLEOTIDE SEQUENCE [LARGE SCALE GENOMIC DNA]</scope>
    <source>
        <strain evidence="4 5">TTM-71</strain>
    </source>
</reference>
<dbReference type="EMBL" id="SDHZ01000002">
    <property type="protein sequence ID" value="RXK82883.1"/>
    <property type="molecule type" value="Genomic_DNA"/>
</dbReference>
<dbReference type="OrthoDB" id="9760892at2"/>
<dbReference type="PANTHER" id="PTHR43405:SF1">
    <property type="entry name" value="GLYCOSYL HYDROLASE DIGH"/>
    <property type="match status" value="1"/>
</dbReference>
<dbReference type="Proteomes" id="UP000290545">
    <property type="component" value="Unassembled WGS sequence"/>
</dbReference>
<keyword evidence="5" id="KW-1185">Reference proteome</keyword>